<dbReference type="InterPro" id="IPR032456">
    <property type="entry name" value="Peptidase_M48_N"/>
</dbReference>
<evidence type="ECO:0000259" key="8">
    <source>
        <dbReference type="Pfam" id="PF01435"/>
    </source>
</evidence>
<comment type="cofactor">
    <cofactor evidence="6">
        <name>Zn(2+)</name>
        <dbReference type="ChEBI" id="CHEBI:29105"/>
    </cofactor>
    <text evidence="6">Binds 1 zinc ion per subunit.</text>
</comment>
<evidence type="ECO:0000256" key="3">
    <source>
        <dbReference type="ARBA" id="ARBA00022801"/>
    </source>
</evidence>
<keyword evidence="7" id="KW-0812">Transmembrane</keyword>
<sequence>MTPPVVPVFLAFFTAQLAVETALLLLNLRHVARARGVPALLAGRVDEGTADRSRAYTLANGRFALIQEFFSAALTLAVLFSGLLPALDRALAGRGLAGAHLFVAYLVALSAGSALLALPFSLWHTFRLEARFGFNRTTPRLWVLDRVKGVVLQAAIGVPLLYAIYAFMRFTGALWWLWLFGFLVLVQVVLLWAYPTLIAPLFNRFEPLPDGELRARLERLAHDAGFRNRGLFVMDASRRSGHSNAYFTGLLRPRIVLFDTLVANMSVDEAASVLAHEIGHYRARHIHRRLALSLAGTLVVLFVLSRLVAWPPLYAAFGFDRPSLQAALTLVSLCGAPFVFWLSPLAARLSRRHEYEADRYAIRIARAPAALATALVRLNGENLSNLHPHPWYSAWHYSHPVLVERLAAIEAEASRAAAV</sequence>
<name>A0ABM7WQ46_9BACT</name>
<evidence type="ECO:0000256" key="2">
    <source>
        <dbReference type="ARBA" id="ARBA00022723"/>
    </source>
</evidence>
<feature type="domain" description="Peptidase M48" evidence="8">
    <location>
        <begin position="208"/>
        <end position="412"/>
    </location>
</feature>
<reference evidence="11" key="1">
    <citation type="journal article" date="2022" name="Int. J. Syst. Evol. Microbiol.">
        <title>Anaeromyxobacter oryzae sp. nov., Anaeromyxobacter diazotrophicus sp. nov. and Anaeromyxobacter paludicola sp. nov., isolated from paddy soils.</title>
        <authorList>
            <person name="Itoh H."/>
            <person name="Xu Z."/>
            <person name="Mise K."/>
            <person name="Masuda Y."/>
            <person name="Ushijima N."/>
            <person name="Hayakawa C."/>
            <person name="Shiratori Y."/>
            <person name="Senoo K."/>
        </authorList>
    </citation>
    <scope>NUCLEOTIDE SEQUENCE [LARGE SCALE GENOMIC DNA]</scope>
    <source>
        <strain evidence="11">Red232</strain>
    </source>
</reference>
<dbReference type="RefSeq" id="WP_248358246.1">
    <property type="nucleotide sequence ID" value="NZ_AP025591.1"/>
</dbReference>
<keyword evidence="7" id="KW-0472">Membrane</keyword>
<feature type="transmembrane region" description="Helical" evidence="7">
    <location>
        <begin position="69"/>
        <end position="87"/>
    </location>
</feature>
<evidence type="ECO:0000256" key="5">
    <source>
        <dbReference type="ARBA" id="ARBA00023049"/>
    </source>
</evidence>
<keyword evidence="7" id="KW-1133">Transmembrane helix</keyword>
<protein>
    <submittedName>
        <fullName evidence="10">Peptidase M48</fullName>
    </submittedName>
</protein>
<proteinExistence type="inferred from homology"/>
<dbReference type="Pfam" id="PF01435">
    <property type="entry name" value="Peptidase_M48"/>
    <property type="match status" value="1"/>
</dbReference>
<dbReference type="Proteomes" id="UP001162891">
    <property type="component" value="Chromosome"/>
</dbReference>
<gene>
    <name evidence="10" type="ORF">AMOR_05760</name>
</gene>
<keyword evidence="5 6" id="KW-0482">Metalloprotease</keyword>
<keyword evidence="11" id="KW-1185">Reference proteome</keyword>
<evidence type="ECO:0000256" key="7">
    <source>
        <dbReference type="SAM" id="Phobius"/>
    </source>
</evidence>
<dbReference type="InterPro" id="IPR027057">
    <property type="entry name" value="CAXX_Prtase_1"/>
</dbReference>
<evidence type="ECO:0000256" key="6">
    <source>
        <dbReference type="RuleBase" id="RU003983"/>
    </source>
</evidence>
<evidence type="ECO:0000313" key="11">
    <source>
        <dbReference type="Proteomes" id="UP001162891"/>
    </source>
</evidence>
<keyword evidence="1 6" id="KW-0645">Protease</keyword>
<dbReference type="CDD" id="cd07343">
    <property type="entry name" value="M48A_Zmpste24p_like"/>
    <property type="match status" value="1"/>
</dbReference>
<feature type="transmembrane region" description="Helical" evidence="7">
    <location>
        <begin position="6"/>
        <end position="26"/>
    </location>
</feature>
<accession>A0ABM7WQ46</accession>
<feature type="transmembrane region" description="Helical" evidence="7">
    <location>
        <begin position="322"/>
        <end position="342"/>
    </location>
</feature>
<comment type="similarity">
    <text evidence="6">Belongs to the peptidase M48 family.</text>
</comment>
<keyword evidence="4 6" id="KW-0862">Zinc</keyword>
<evidence type="ECO:0000256" key="1">
    <source>
        <dbReference type="ARBA" id="ARBA00022670"/>
    </source>
</evidence>
<dbReference type="Gene3D" id="3.30.2010.10">
    <property type="entry name" value="Metalloproteases ('zincins'), catalytic domain"/>
    <property type="match status" value="1"/>
</dbReference>
<evidence type="ECO:0000259" key="9">
    <source>
        <dbReference type="Pfam" id="PF16491"/>
    </source>
</evidence>
<dbReference type="InterPro" id="IPR001915">
    <property type="entry name" value="Peptidase_M48"/>
</dbReference>
<evidence type="ECO:0000313" key="10">
    <source>
        <dbReference type="EMBL" id="BDG01580.1"/>
    </source>
</evidence>
<dbReference type="Pfam" id="PF16491">
    <property type="entry name" value="Peptidase_M48_N"/>
    <property type="match status" value="1"/>
</dbReference>
<feature type="transmembrane region" description="Helical" evidence="7">
    <location>
        <begin position="174"/>
        <end position="194"/>
    </location>
</feature>
<feature type="domain" description="CAAX prenyl protease 1 N-terminal" evidence="9">
    <location>
        <begin position="28"/>
        <end position="204"/>
    </location>
</feature>
<dbReference type="PANTHER" id="PTHR10120">
    <property type="entry name" value="CAAX PRENYL PROTEASE 1"/>
    <property type="match status" value="1"/>
</dbReference>
<keyword evidence="3 6" id="KW-0378">Hydrolase</keyword>
<dbReference type="EMBL" id="AP025591">
    <property type="protein sequence ID" value="BDG01580.1"/>
    <property type="molecule type" value="Genomic_DNA"/>
</dbReference>
<evidence type="ECO:0000256" key="4">
    <source>
        <dbReference type="ARBA" id="ARBA00022833"/>
    </source>
</evidence>
<feature type="transmembrane region" description="Helical" evidence="7">
    <location>
        <begin position="290"/>
        <end position="310"/>
    </location>
</feature>
<feature type="transmembrane region" description="Helical" evidence="7">
    <location>
        <begin position="99"/>
        <end position="126"/>
    </location>
</feature>
<feature type="transmembrane region" description="Helical" evidence="7">
    <location>
        <begin position="147"/>
        <end position="168"/>
    </location>
</feature>
<organism evidence="10 11">
    <name type="scientific">Anaeromyxobacter oryzae</name>
    <dbReference type="NCBI Taxonomy" id="2918170"/>
    <lineage>
        <taxon>Bacteria</taxon>
        <taxon>Pseudomonadati</taxon>
        <taxon>Myxococcota</taxon>
        <taxon>Myxococcia</taxon>
        <taxon>Myxococcales</taxon>
        <taxon>Cystobacterineae</taxon>
        <taxon>Anaeromyxobacteraceae</taxon>
        <taxon>Anaeromyxobacter</taxon>
    </lineage>
</organism>
<keyword evidence="2" id="KW-0479">Metal-binding</keyword>